<dbReference type="PROSITE" id="PS50966">
    <property type="entry name" value="ZF_SWIM"/>
    <property type="match status" value="1"/>
</dbReference>
<evidence type="ECO:0000259" key="4">
    <source>
        <dbReference type="PROSITE" id="PS51192"/>
    </source>
</evidence>
<dbReference type="InterPro" id="IPR000330">
    <property type="entry name" value="SNF2_N"/>
</dbReference>
<dbReference type="Pfam" id="PF00176">
    <property type="entry name" value="SNF2-rel_dom"/>
    <property type="match status" value="1"/>
</dbReference>
<dbReference type="GO" id="GO:0005524">
    <property type="term" value="F:ATP binding"/>
    <property type="evidence" value="ECO:0007669"/>
    <property type="project" value="InterPro"/>
</dbReference>
<evidence type="ECO:0000313" key="6">
    <source>
        <dbReference type="EMBL" id="ADQ18260.1"/>
    </source>
</evidence>
<keyword evidence="2" id="KW-0863">Zinc-finger</keyword>
<keyword evidence="2" id="KW-0862">Zinc</keyword>
<dbReference type="Proteomes" id="UP000007435">
    <property type="component" value="Chromosome"/>
</dbReference>
<reference evidence="6 7" key="2">
    <citation type="journal article" date="2011" name="Stand. Genomic Sci.">
        <title>Complete genome sequence of Leadbetterella byssophila type strain (4M15).</title>
        <authorList>
            <person name="Abt B."/>
            <person name="Teshima H."/>
            <person name="Lucas S."/>
            <person name="Lapidus A."/>
            <person name="Del Rio T.G."/>
            <person name="Nolan M."/>
            <person name="Tice H."/>
            <person name="Cheng J.F."/>
            <person name="Pitluck S."/>
            <person name="Liolios K."/>
            <person name="Pagani I."/>
            <person name="Ivanova N."/>
            <person name="Mavromatis K."/>
            <person name="Pati A."/>
            <person name="Tapia R."/>
            <person name="Han C."/>
            <person name="Goodwin L."/>
            <person name="Chen A."/>
            <person name="Palaniappan K."/>
            <person name="Land M."/>
            <person name="Hauser L."/>
            <person name="Chang Y.J."/>
            <person name="Jeffries C.D."/>
            <person name="Rohde M."/>
            <person name="Goker M."/>
            <person name="Tindall B.J."/>
            <person name="Detter J.C."/>
            <person name="Woyke T."/>
            <person name="Bristow J."/>
            <person name="Eisen J.A."/>
            <person name="Markowitz V."/>
            <person name="Hugenholtz P."/>
            <person name="Klenk H.P."/>
            <person name="Kyrpides N.C."/>
        </authorList>
    </citation>
    <scope>NUCLEOTIDE SEQUENCE [LARGE SCALE GENOMIC DNA]</scope>
    <source>
        <strain evidence="7">DSM 17132 / JCM 16389 / KACC 11308 / NBRC 106382 / 4M15</strain>
    </source>
</reference>
<dbReference type="PROSITE" id="PS51192">
    <property type="entry name" value="HELICASE_ATP_BIND_1"/>
    <property type="match status" value="1"/>
</dbReference>
<protein>
    <submittedName>
        <fullName evidence="6">SNF2-related protein</fullName>
    </submittedName>
</protein>
<keyword evidence="7" id="KW-1185">Reference proteome</keyword>
<dbReference type="InterPro" id="IPR027417">
    <property type="entry name" value="P-loop_NTPase"/>
</dbReference>
<dbReference type="eggNOG" id="COG0553">
    <property type="taxonomic scope" value="Bacteria"/>
</dbReference>
<dbReference type="InterPro" id="IPR007527">
    <property type="entry name" value="Znf_SWIM"/>
</dbReference>
<dbReference type="InterPro" id="IPR001650">
    <property type="entry name" value="Helicase_C-like"/>
</dbReference>
<dbReference type="SUPFAM" id="SSF52540">
    <property type="entry name" value="P-loop containing nucleoside triphosphate hydrolases"/>
    <property type="match status" value="2"/>
</dbReference>
<feature type="domain" description="Helicase C-terminal" evidence="5">
    <location>
        <begin position="552"/>
        <end position="709"/>
    </location>
</feature>
<dbReference type="SMART" id="SM00490">
    <property type="entry name" value="HELICc"/>
    <property type="match status" value="1"/>
</dbReference>
<organism evidence="6 7">
    <name type="scientific">Leadbetterella byssophila (strain DSM 17132 / JCM 16389 / KACC 11308 / NBRC 106382 / 4M15)</name>
    <dbReference type="NCBI Taxonomy" id="649349"/>
    <lineage>
        <taxon>Bacteria</taxon>
        <taxon>Pseudomonadati</taxon>
        <taxon>Bacteroidota</taxon>
        <taxon>Cytophagia</taxon>
        <taxon>Cytophagales</taxon>
        <taxon>Leadbetterellaceae</taxon>
        <taxon>Leadbetterella</taxon>
    </lineage>
</organism>
<dbReference type="HOGENOM" id="CLU_016129_0_0_10"/>
<dbReference type="InterPro" id="IPR014001">
    <property type="entry name" value="Helicase_ATP-bd"/>
</dbReference>
<feature type="domain" description="Helicase ATP-binding" evidence="4">
    <location>
        <begin position="267"/>
        <end position="422"/>
    </location>
</feature>
<dbReference type="SMART" id="SM00487">
    <property type="entry name" value="DEXDc"/>
    <property type="match status" value="1"/>
</dbReference>
<dbReference type="Gene3D" id="3.40.50.10810">
    <property type="entry name" value="Tandem AAA-ATPase domain"/>
    <property type="match status" value="1"/>
</dbReference>
<evidence type="ECO:0000256" key="2">
    <source>
        <dbReference type="PROSITE-ProRule" id="PRU00325"/>
    </source>
</evidence>
<feature type="domain" description="SWIM-type" evidence="3">
    <location>
        <begin position="118"/>
        <end position="154"/>
    </location>
</feature>
<dbReference type="CDD" id="cd18793">
    <property type="entry name" value="SF2_C_SNF"/>
    <property type="match status" value="1"/>
</dbReference>
<dbReference type="GO" id="GO:0008270">
    <property type="term" value="F:zinc ion binding"/>
    <property type="evidence" value="ECO:0007669"/>
    <property type="project" value="UniProtKB-KW"/>
</dbReference>
<dbReference type="PROSITE" id="PS51194">
    <property type="entry name" value="HELICASE_CTER"/>
    <property type="match status" value="1"/>
</dbReference>
<dbReference type="CDD" id="cd17919">
    <property type="entry name" value="DEXHc_Snf"/>
    <property type="match status" value="1"/>
</dbReference>
<sequence length="773" mass="89167">MALILQDNIVLLSRGIDFLELEVQDAMGNFLVTFAPSPSCNCSEPQPCPHIQAAMTWKDTQKKEVITSKEGKAYTRQGMIRRVLAERKKRADSEKYVLKKASNSHGEHKLITAGGKTYKLTLRTKDNGYCDCSDYATNKLGTCKHLMFAKKHLSVSDDAFPFLEIYLDPLNHYQITWFGPETLPLEQQKLIRLYFGNQKFIPEKQTLMFFGFIKEAKKFKNILIRPDVLEKIESEFEKQLLFQKEADTQLDFSLIKADLFEYQKEGIQFATFRKGAILADEMGLGKTIQAIGAAIYKKQLLGFKNCLIVCPASLKMQWKAEIEKFTSETVFLPADGKFQLKDIPSYFILLTYETIVKDISYLKEQGFDLIILDEAQRIRNFETQTSNAIKALQKNHALVLTGTPIENKLVDLYSITAFIDLKLLSPLWEFSYQHCYFDVENENKITGYYNLNSLKEKLQPILLRRERTEVMTQLNKRTIIDIPVEMHPVQREMHAQLAQKVSMIVSKKLKTPYDWQMLTQYLQKMRMLCDGVFLLDQEQDISPKLKELEEILLEKLDLKVQKVLIFSEWLAVLDKIAIILQRNEIDFAVLTGNVPVKSRQKLVDQFNTDQRCRVFLCTETAGSGLNLQSADTVINFELPWNPAKKNQRIGRIDRIGQKNSKLTIINLIMRDSIETKLIQGLKLKQDLFDSILETGNESDDVDLTEKAQFLQELEHAFAEQEHPKDEIQEILQKGIDFLSGIYKISTGKELNPEGCRLEKDIHTGEWVIRFKID</sequence>
<evidence type="ECO:0000313" key="7">
    <source>
        <dbReference type="Proteomes" id="UP000007435"/>
    </source>
</evidence>
<dbReference type="OrthoDB" id="9760715at2"/>
<reference key="1">
    <citation type="submission" date="2010-11" db="EMBL/GenBank/DDBJ databases">
        <title>The complete genome of Leadbetterella byssophila DSM 17132.</title>
        <authorList>
            <consortium name="US DOE Joint Genome Institute (JGI-PGF)"/>
            <person name="Lucas S."/>
            <person name="Copeland A."/>
            <person name="Lapidus A."/>
            <person name="Glavina del Rio T."/>
            <person name="Dalin E."/>
            <person name="Tice H."/>
            <person name="Bruce D."/>
            <person name="Goodwin L."/>
            <person name="Pitluck S."/>
            <person name="Kyrpides N."/>
            <person name="Mavromatis K."/>
            <person name="Ivanova N."/>
            <person name="Teshima H."/>
            <person name="Brettin T."/>
            <person name="Detter J.C."/>
            <person name="Han C."/>
            <person name="Tapia R."/>
            <person name="Land M."/>
            <person name="Hauser L."/>
            <person name="Markowitz V."/>
            <person name="Cheng J.-F."/>
            <person name="Hugenholtz P."/>
            <person name="Woyke T."/>
            <person name="Wu D."/>
            <person name="Tindall B."/>
            <person name="Pomrenke H.G."/>
            <person name="Brambilla E."/>
            <person name="Klenk H.-P."/>
            <person name="Eisen J.A."/>
        </authorList>
    </citation>
    <scope>NUCLEOTIDE SEQUENCE [LARGE SCALE GENOMIC DNA]</scope>
    <source>
        <strain>DSM 17132</strain>
    </source>
</reference>
<evidence type="ECO:0000256" key="1">
    <source>
        <dbReference type="ARBA" id="ARBA00022801"/>
    </source>
</evidence>
<proteinExistence type="predicted"/>
<dbReference type="InterPro" id="IPR038718">
    <property type="entry name" value="SNF2-like_sf"/>
</dbReference>
<dbReference type="Gene3D" id="3.40.50.300">
    <property type="entry name" value="P-loop containing nucleotide triphosphate hydrolases"/>
    <property type="match status" value="1"/>
</dbReference>
<keyword evidence="1" id="KW-0378">Hydrolase</keyword>
<name>E4RZL7_LEAB4</name>
<dbReference type="AlphaFoldDB" id="E4RZL7"/>
<accession>E4RZL7</accession>
<evidence type="ECO:0000259" key="3">
    <source>
        <dbReference type="PROSITE" id="PS50966"/>
    </source>
</evidence>
<dbReference type="GO" id="GO:0016787">
    <property type="term" value="F:hydrolase activity"/>
    <property type="evidence" value="ECO:0007669"/>
    <property type="project" value="UniProtKB-KW"/>
</dbReference>
<dbReference type="EMBL" id="CP002305">
    <property type="protein sequence ID" value="ADQ18260.1"/>
    <property type="molecule type" value="Genomic_DNA"/>
</dbReference>
<dbReference type="InterPro" id="IPR049730">
    <property type="entry name" value="SNF2/RAD54-like_C"/>
</dbReference>
<keyword evidence="2" id="KW-0479">Metal-binding</keyword>
<dbReference type="RefSeq" id="WP_013409298.1">
    <property type="nucleotide sequence ID" value="NC_014655.1"/>
</dbReference>
<dbReference type="PANTHER" id="PTHR10799">
    <property type="entry name" value="SNF2/RAD54 HELICASE FAMILY"/>
    <property type="match status" value="1"/>
</dbReference>
<dbReference type="STRING" id="649349.Lbys_2598"/>
<gene>
    <name evidence="6" type="ordered locus">Lbys_2598</name>
</gene>
<dbReference type="KEGG" id="lby:Lbys_2598"/>
<evidence type="ECO:0000259" key="5">
    <source>
        <dbReference type="PROSITE" id="PS51194"/>
    </source>
</evidence>
<dbReference type="Pfam" id="PF00271">
    <property type="entry name" value="Helicase_C"/>
    <property type="match status" value="1"/>
</dbReference>